<evidence type="ECO:0000256" key="5">
    <source>
        <dbReference type="ARBA" id="ARBA00022692"/>
    </source>
</evidence>
<evidence type="ECO:0000256" key="4">
    <source>
        <dbReference type="ARBA" id="ARBA00022606"/>
    </source>
</evidence>
<reference evidence="15" key="1">
    <citation type="submission" date="2025-08" db="UniProtKB">
        <authorList>
            <consortium name="RefSeq"/>
        </authorList>
    </citation>
    <scope>IDENTIFICATION</scope>
</reference>
<dbReference type="KEGG" id="tnl:113506257"/>
<keyword evidence="11" id="KW-0325">Glycoprotein</keyword>
<keyword evidence="8 13" id="KW-0472">Membrane</keyword>
<sequence length="125" mass="14065">MHADEDTHRIFMDIEPNTGTPIVGAKRAQFNVFLRQIPGITETQNLRTTLVPFLWIEEALYLPEEFVDELTGRLLNNLRLVDILLPVLIAVCSVVFVAGIGLTIRAKRRKENPPLLSNGDSTLEN</sequence>
<dbReference type="RefSeq" id="XP_026744901.1">
    <property type="nucleotide sequence ID" value="XM_026889100.1"/>
</dbReference>
<dbReference type="GO" id="GO:0005044">
    <property type="term" value="F:scavenger receptor activity"/>
    <property type="evidence" value="ECO:0007669"/>
    <property type="project" value="TreeGrafter"/>
</dbReference>
<evidence type="ECO:0000256" key="6">
    <source>
        <dbReference type="ARBA" id="ARBA00022725"/>
    </source>
</evidence>
<evidence type="ECO:0000256" key="3">
    <source>
        <dbReference type="ARBA" id="ARBA00022475"/>
    </source>
</evidence>
<name>A0A7E5WXL4_TRINI</name>
<evidence type="ECO:0000313" key="15">
    <source>
        <dbReference type="RefSeq" id="XP_026744901.1"/>
    </source>
</evidence>
<keyword evidence="6" id="KW-0552">Olfaction</keyword>
<keyword evidence="10" id="KW-0675">Receptor</keyword>
<gene>
    <name evidence="15" type="primary">LOC113506257</name>
</gene>
<dbReference type="AlphaFoldDB" id="A0A7E5WXL4"/>
<keyword evidence="7 13" id="KW-1133">Transmembrane helix</keyword>
<evidence type="ECO:0000256" key="7">
    <source>
        <dbReference type="ARBA" id="ARBA00022989"/>
    </source>
</evidence>
<comment type="subcellular location">
    <subcellularLocation>
        <location evidence="1">Cell membrane</location>
    </subcellularLocation>
</comment>
<dbReference type="GO" id="GO:0007608">
    <property type="term" value="P:sensory perception of smell"/>
    <property type="evidence" value="ECO:0007669"/>
    <property type="project" value="UniProtKB-KW"/>
</dbReference>
<evidence type="ECO:0000256" key="10">
    <source>
        <dbReference type="ARBA" id="ARBA00023170"/>
    </source>
</evidence>
<keyword evidence="5 13" id="KW-0812">Transmembrane</keyword>
<dbReference type="PANTHER" id="PTHR11923">
    <property type="entry name" value="SCAVENGER RECEPTOR CLASS B TYPE-1 SR-B1"/>
    <property type="match status" value="1"/>
</dbReference>
<evidence type="ECO:0000256" key="13">
    <source>
        <dbReference type="SAM" id="Phobius"/>
    </source>
</evidence>
<dbReference type="PANTHER" id="PTHR11923:SF109">
    <property type="entry name" value="SENSORY NEURON MEMBRANE PROTEIN 2"/>
    <property type="match status" value="1"/>
</dbReference>
<evidence type="ECO:0000256" key="12">
    <source>
        <dbReference type="ARBA" id="ARBA00040645"/>
    </source>
</evidence>
<evidence type="ECO:0000256" key="1">
    <source>
        <dbReference type="ARBA" id="ARBA00004236"/>
    </source>
</evidence>
<dbReference type="GeneID" id="113506257"/>
<dbReference type="Proteomes" id="UP000322000">
    <property type="component" value="Chromosome 7"/>
</dbReference>
<dbReference type="GO" id="GO:0005737">
    <property type="term" value="C:cytoplasm"/>
    <property type="evidence" value="ECO:0007669"/>
    <property type="project" value="TreeGrafter"/>
</dbReference>
<evidence type="ECO:0000256" key="9">
    <source>
        <dbReference type="ARBA" id="ARBA00023157"/>
    </source>
</evidence>
<organism evidence="14 15">
    <name type="scientific">Trichoplusia ni</name>
    <name type="common">Cabbage looper</name>
    <dbReference type="NCBI Taxonomy" id="7111"/>
    <lineage>
        <taxon>Eukaryota</taxon>
        <taxon>Metazoa</taxon>
        <taxon>Ecdysozoa</taxon>
        <taxon>Arthropoda</taxon>
        <taxon>Hexapoda</taxon>
        <taxon>Insecta</taxon>
        <taxon>Pterygota</taxon>
        <taxon>Neoptera</taxon>
        <taxon>Endopterygota</taxon>
        <taxon>Lepidoptera</taxon>
        <taxon>Glossata</taxon>
        <taxon>Ditrysia</taxon>
        <taxon>Noctuoidea</taxon>
        <taxon>Noctuidae</taxon>
        <taxon>Plusiinae</taxon>
        <taxon>Trichoplusia</taxon>
    </lineage>
</organism>
<evidence type="ECO:0000256" key="2">
    <source>
        <dbReference type="ARBA" id="ARBA00010532"/>
    </source>
</evidence>
<dbReference type="OrthoDB" id="195015at2759"/>
<proteinExistence type="inferred from homology"/>
<evidence type="ECO:0000256" key="11">
    <source>
        <dbReference type="ARBA" id="ARBA00023180"/>
    </source>
</evidence>
<evidence type="ECO:0000313" key="14">
    <source>
        <dbReference type="Proteomes" id="UP000322000"/>
    </source>
</evidence>
<evidence type="ECO:0000256" key="8">
    <source>
        <dbReference type="ARBA" id="ARBA00023136"/>
    </source>
</evidence>
<protein>
    <recommendedName>
        <fullName evidence="12">Sensory neuron membrane protein 2</fullName>
    </recommendedName>
</protein>
<dbReference type="InParanoid" id="A0A7E5WXL4"/>
<keyword evidence="3" id="KW-1003">Cell membrane</keyword>
<keyword evidence="14" id="KW-1185">Reference proteome</keyword>
<keyword evidence="9" id="KW-1015">Disulfide bond</keyword>
<accession>A0A7E5WXL4</accession>
<feature type="transmembrane region" description="Helical" evidence="13">
    <location>
        <begin position="83"/>
        <end position="104"/>
    </location>
</feature>
<dbReference type="InterPro" id="IPR002159">
    <property type="entry name" value="CD36_fam"/>
</dbReference>
<comment type="similarity">
    <text evidence="2">Belongs to the CD36 family.</text>
</comment>
<dbReference type="Pfam" id="PF01130">
    <property type="entry name" value="CD36"/>
    <property type="match status" value="1"/>
</dbReference>
<keyword evidence="4" id="KW-0716">Sensory transduction</keyword>
<dbReference type="GO" id="GO:0005886">
    <property type="term" value="C:plasma membrane"/>
    <property type="evidence" value="ECO:0007669"/>
    <property type="project" value="UniProtKB-SubCell"/>
</dbReference>